<dbReference type="EMBL" id="BAABRO010000001">
    <property type="protein sequence ID" value="GAA5504635.1"/>
    <property type="molecule type" value="Genomic_DNA"/>
</dbReference>
<dbReference type="Proteomes" id="UP001416858">
    <property type="component" value="Unassembled WGS sequence"/>
</dbReference>
<reference evidence="1 2" key="1">
    <citation type="submission" date="2024-02" db="EMBL/GenBank/DDBJ databases">
        <title>Rhodopirellula caenicola NBRC 110016.</title>
        <authorList>
            <person name="Ichikawa N."/>
            <person name="Katano-Makiyama Y."/>
            <person name="Hidaka K."/>
        </authorList>
    </citation>
    <scope>NUCLEOTIDE SEQUENCE [LARGE SCALE GENOMIC DNA]</scope>
    <source>
        <strain evidence="1 2">NBRC 110016</strain>
    </source>
</reference>
<keyword evidence="2" id="KW-1185">Reference proteome</keyword>
<evidence type="ECO:0000313" key="1">
    <source>
        <dbReference type="EMBL" id="GAA5504635.1"/>
    </source>
</evidence>
<name>A0ABP9VK42_9BACT</name>
<protein>
    <submittedName>
        <fullName evidence="1">Uncharacterized protein</fullName>
    </submittedName>
</protein>
<gene>
    <name evidence="1" type="ORF">Rcae01_00074</name>
</gene>
<evidence type="ECO:0000313" key="2">
    <source>
        <dbReference type="Proteomes" id="UP001416858"/>
    </source>
</evidence>
<proteinExistence type="predicted"/>
<organism evidence="1 2">
    <name type="scientific">Novipirellula caenicola</name>
    <dbReference type="NCBI Taxonomy" id="1536901"/>
    <lineage>
        <taxon>Bacteria</taxon>
        <taxon>Pseudomonadati</taxon>
        <taxon>Planctomycetota</taxon>
        <taxon>Planctomycetia</taxon>
        <taxon>Pirellulales</taxon>
        <taxon>Pirellulaceae</taxon>
        <taxon>Novipirellula</taxon>
    </lineage>
</organism>
<comment type="caution">
    <text evidence="1">The sequence shown here is derived from an EMBL/GenBank/DDBJ whole genome shotgun (WGS) entry which is preliminary data.</text>
</comment>
<sequence length="56" mass="5963">MNGSQVVCATVNGISSEILSMLDPAQGLFTPQGNTVCSINGELQTETRSRRPIRAI</sequence>
<accession>A0ABP9VK42</accession>